<evidence type="ECO:0000256" key="3">
    <source>
        <dbReference type="ARBA" id="ARBA00022741"/>
    </source>
</evidence>
<dbReference type="Gene3D" id="1.10.8.60">
    <property type="match status" value="1"/>
</dbReference>
<feature type="domain" description="AAA+ ATPase" evidence="6">
    <location>
        <begin position="46"/>
        <end position="341"/>
    </location>
</feature>
<evidence type="ECO:0000259" key="6">
    <source>
        <dbReference type="SMART" id="SM00382"/>
    </source>
</evidence>
<proteinExistence type="inferred from homology"/>
<dbReference type="InterPro" id="IPR003959">
    <property type="entry name" value="ATPase_AAA_core"/>
</dbReference>
<dbReference type="GO" id="GO:0051603">
    <property type="term" value="P:proteolysis involved in protein catabolic process"/>
    <property type="evidence" value="ECO:0007669"/>
    <property type="project" value="TreeGrafter"/>
</dbReference>
<keyword evidence="3" id="KW-0547">Nucleotide-binding</keyword>
<dbReference type="InterPro" id="IPR019489">
    <property type="entry name" value="Clp_ATPase_C"/>
</dbReference>
<evidence type="ECO:0000256" key="2">
    <source>
        <dbReference type="ARBA" id="ARBA00022490"/>
    </source>
</evidence>
<evidence type="ECO:0000256" key="5">
    <source>
        <dbReference type="ARBA" id="ARBA00023186"/>
    </source>
</evidence>
<comment type="caution">
    <text evidence="8">The sequence shown here is derived from an EMBL/GenBank/DDBJ whole genome shotgun (WGS) entry which is preliminary data.</text>
</comment>
<dbReference type="GO" id="GO:0009376">
    <property type="term" value="C:HslUV protease complex"/>
    <property type="evidence" value="ECO:0007669"/>
    <property type="project" value="InterPro"/>
</dbReference>
<organism evidence="8 9">
    <name type="scientific">Acanthopleuribacter pedis</name>
    <dbReference type="NCBI Taxonomy" id="442870"/>
    <lineage>
        <taxon>Bacteria</taxon>
        <taxon>Pseudomonadati</taxon>
        <taxon>Acidobacteriota</taxon>
        <taxon>Holophagae</taxon>
        <taxon>Acanthopleuribacterales</taxon>
        <taxon>Acanthopleuribacteraceae</taxon>
        <taxon>Acanthopleuribacter</taxon>
    </lineage>
</organism>
<dbReference type="InterPro" id="IPR027417">
    <property type="entry name" value="P-loop_NTPase"/>
</dbReference>
<dbReference type="Gene3D" id="3.40.50.300">
    <property type="entry name" value="P-loop containing nucleotide triphosphate hydrolases"/>
    <property type="match status" value="2"/>
</dbReference>
<keyword evidence="8" id="KW-0645">Protease</keyword>
<keyword evidence="5" id="KW-0143">Chaperone</keyword>
<evidence type="ECO:0000259" key="7">
    <source>
        <dbReference type="SMART" id="SM01086"/>
    </source>
</evidence>
<dbReference type="GO" id="GO:0008233">
    <property type="term" value="F:peptidase activity"/>
    <property type="evidence" value="ECO:0007669"/>
    <property type="project" value="UniProtKB-KW"/>
</dbReference>
<dbReference type="GO" id="GO:0016887">
    <property type="term" value="F:ATP hydrolysis activity"/>
    <property type="evidence" value="ECO:0007669"/>
    <property type="project" value="InterPro"/>
</dbReference>
<dbReference type="InterPro" id="IPR004491">
    <property type="entry name" value="HslU"/>
</dbReference>
<dbReference type="InterPro" id="IPR003593">
    <property type="entry name" value="AAA+_ATPase"/>
</dbReference>
<accession>A0A8J7U5Z1</accession>
<dbReference type="GO" id="GO:0005524">
    <property type="term" value="F:ATP binding"/>
    <property type="evidence" value="ECO:0007669"/>
    <property type="project" value="UniProtKB-KW"/>
</dbReference>
<keyword evidence="4" id="KW-0067">ATP-binding</keyword>
<sequence length="447" mass="50336">MTPREIVAELDRYIIGQEKAKRACAIALRNRRRRQQVPPELIDEILPKNILMIGSTGVGKTEIARRLAKLAHSPFVKVEASKFTEVGYVGRDVESMIRDLVEIAINMVKEEQAVMVREKARERAVNRVLDLYHPPLRPAANLSDEDRDRILARHDAHRTNLRDKLIAGELDEEKVKLEVNDAQTPFMTVFNGSGTEEIGFNIKDMLPNLLGGGKTKEKDFPIKEALQRVQQEEEQKLIDMDSVTKVALERVENSGIVFLDEIDKIAAGGRQAGGPDVSRQGVQRDLLPIIEGCTVNTKYGMVKTDHILFIAAGAFHVAKVSDLLPELQGRLPIQVDLESLTEDDFFRILVEPKNSLIKQNTALMKTEDVTLEFTEEANREISRIAFAANETQENIGARRLHAVMEKVLEDLFFDASEMGGHTVVIDLTYVQEHYGDQSTSDMKKYIL</sequence>
<evidence type="ECO:0000313" key="8">
    <source>
        <dbReference type="EMBL" id="MBO1319806.1"/>
    </source>
</evidence>
<dbReference type="Pfam" id="PF00004">
    <property type="entry name" value="AAA"/>
    <property type="match status" value="1"/>
</dbReference>
<name>A0A8J7U5Z1_9BACT</name>
<gene>
    <name evidence="8" type="primary">hslU</name>
    <name evidence="8" type="ORF">J3U88_15125</name>
</gene>
<dbReference type="CDD" id="cd19498">
    <property type="entry name" value="RecA-like_HslU"/>
    <property type="match status" value="1"/>
</dbReference>
<dbReference type="SUPFAM" id="SSF52540">
    <property type="entry name" value="P-loop containing nucleoside triphosphate hydrolases"/>
    <property type="match status" value="1"/>
</dbReference>
<comment type="similarity">
    <text evidence="1">Belongs to the ClpX chaperone family. HslU subfamily.</text>
</comment>
<protein>
    <submittedName>
        <fullName evidence="8">ATP-dependent protease ATPase subunit HslU</fullName>
    </submittedName>
</protein>
<evidence type="ECO:0000313" key="9">
    <source>
        <dbReference type="Proteomes" id="UP000664417"/>
    </source>
</evidence>
<dbReference type="SMART" id="SM00382">
    <property type="entry name" value="AAA"/>
    <property type="match status" value="1"/>
</dbReference>
<evidence type="ECO:0000256" key="1">
    <source>
        <dbReference type="ARBA" id="ARBA00009771"/>
    </source>
</evidence>
<keyword evidence="2" id="KW-0963">Cytoplasm</keyword>
<dbReference type="Pfam" id="PF07724">
    <property type="entry name" value="AAA_2"/>
    <property type="match status" value="1"/>
</dbReference>
<dbReference type="EMBL" id="JAFREP010000014">
    <property type="protein sequence ID" value="MBO1319806.1"/>
    <property type="molecule type" value="Genomic_DNA"/>
</dbReference>
<dbReference type="FunFam" id="3.40.50.300:FF:000213">
    <property type="entry name" value="ATP-dependent protease ATPase subunit HslU"/>
    <property type="match status" value="2"/>
</dbReference>
<dbReference type="PANTHER" id="PTHR48102:SF3">
    <property type="entry name" value="ATP-DEPENDENT PROTEASE ATPASE SUBUNIT HSLU"/>
    <property type="match status" value="1"/>
</dbReference>
<dbReference type="Proteomes" id="UP000664417">
    <property type="component" value="Unassembled WGS sequence"/>
</dbReference>
<dbReference type="NCBIfam" id="TIGR00390">
    <property type="entry name" value="hslU"/>
    <property type="match status" value="1"/>
</dbReference>
<dbReference type="PANTHER" id="PTHR48102">
    <property type="entry name" value="ATP-DEPENDENT CLP PROTEASE ATP-BINDING SUBUNIT CLPX-LIKE, MITOCHONDRIAL-RELATED"/>
    <property type="match status" value="1"/>
</dbReference>
<dbReference type="InterPro" id="IPR050052">
    <property type="entry name" value="ATP-dep_Clp_protease_ClpX"/>
</dbReference>
<dbReference type="NCBIfam" id="NF003544">
    <property type="entry name" value="PRK05201.1"/>
    <property type="match status" value="1"/>
</dbReference>
<reference evidence="8" key="1">
    <citation type="submission" date="2021-03" db="EMBL/GenBank/DDBJ databases">
        <authorList>
            <person name="Wang G."/>
        </authorList>
    </citation>
    <scope>NUCLEOTIDE SEQUENCE</scope>
    <source>
        <strain evidence="8">KCTC 12899</strain>
    </source>
</reference>
<dbReference type="AlphaFoldDB" id="A0A8J7U5Z1"/>
<keyword evidence="8" id="KW-0378">Hydrolase</keyword>
<keyword evidence="9" id="KW-1185">Reference proteome</keyword>
<feature type="domain" description="Clp ATPase C-terminal" evidence="7">
    <location>
        <begin position="340"/>
        <end position="434"/>
    </location>
</feature>
<evidence type="ECO:0000256" key="4">
    <source>
        <dbReference type="ARBA" id="ARBA00022840"/>
    </source>
</evidence>
<dbReference type="SMART" id="SM01086">
    <property type="entry name" value="ClpB_D2-small"/>
    <property type="match status" value="1"/>
</dbReference>